<gene>
    <name evidence="13" type="primary">rseP</name>
    <name evidence="13" type="ORF">M9393_01825</name>
</gene>
<evidence type="ECO:0000256" key="2">
    <source>
        <dbReference type="ARBA" id="ARBA00004141"/>
    </source>
</evidence>
<dbReference type="CDD" id="cd06163">
    <property type="entry name" value="S2P-M50_PDZ_RseP-like"/>
    <property type="match status" value="1"/>
</dbReference>
<comment type="cofactor">
    <cofactor evidence="1 11">
        <name>Zn(2+)</name>
        <dbReference type="ChEBI" id="CHEBI:29105"/>
    </cofactor>
</comment>
<dbReference type="InterPro" id="IPR004387">
    <property type="entry name" value="Pept_M50_Zn"/>
</dbReference>
<evidence type="ECO:0000256" key="6">
    <source>
        <dbReference type="ARBA" id="ARBA00022801"/>
    </source>
</evidence>
<dbReference type="SMART" id="SM00228">
    <property type="entry name" value="PDZ"/>
    <property type="match status" value="2"/>
</dbReference>
<keyword evidence="8 11" id="KW-1133">Transmembrane helix</keyword>
<dbReference type="InterPro" id="IPR001478">
    <property type="entry name" value="PDZ"/>
</dbReference>
<accession>A0A9Q8TW23</accession>
<feature type="transmembrane region" description="Helical" evidence="11">
    <location>
        <begin position="108"/>
        <end position="128"/>
    </location>
</feature>
<feature type="transmembrane region" description="Helical" evidence="11">
    <location>
        <begin position="6"/>
        <end position="30"/>
    </location>
</feature>
<evidence type="ECO:0000259" key="12">
    <source>
        <dbReference type="SMART" id="SM00228"/>
    </source>
</evidence>
<dbReference type="PANTHER" id="PTHR42837:SF2">
    <property type="entry name" value="MEMBRANE METALLOPROTEASE ARASP2, CHLOROPLASTIC-RELATED"/>
    <property type="match status" value="1"/>
</dbReference>
<organism evidence="13 14">
    <name type="scientific">Candidatus Blochmannia vicinus</name>
    <name type="common">nom. nud.</name>
    <dbReference type="NCBI Taxonomy" id="251540"/>
    <lineage>
        <taxon>Bacteria</taxon>
        <taxon>Pseudomonadati</taxon>
        <taxon>Pseudomonadota</taxon>
        <taxon>Gammaproteobacteria</taxon>
        <taxon>Enterobacterales</taxon>
        <taxon>Enterobacteriaceae</taxon>
        <taxon>ant endosymbionts</taxon>
        <taxon>Candidatus Blochmanniella</taxon>
    </lineage>
</organism>
<dbReference type="InterPro" id="IPR036034">
    <property type="entry name" value="PDZ_sf"/>
</dbReference>
<keyword evidence="7 11" id="KW-0862">Zinc</keyword>
<feature type="domain" description="PDZ" evidence="12">
    <location>
        <begin position="215"/>
        <end position="284"/>
    </location>
</feature>
<evidence type="ECO:0000256" key="9">
    <source>
        <dbReference type="ARBA" id="ARBA00023049"/>
    </source>
</evidence>
<keyword evidence="5 11" id="KW-0812">Transmembrane</keyword>
<comment type="similarity">
    <text evidence="3 11">Belongs to the peptidase M50B family.</text>
</comment>
<feature type="domain" description="PDZ" evidence="12">
    <location>
        <begin position="117"/>
        <end position="188"/>
    </location>
</feature>
<dbReference type="EC" id="3.4.24.-" evidence="11"/>
<proteinExistence type="inferred from homology"/>
<evidence type="ECO:0000313" key="13">
    <source>
        <dbReference type="EMBL" id="URJ27917.1"/>
    </source>
</evidence>
<dbReference type="NCBIfam" id="NF008046">
    <property type="entry name" value="PRK10779.1"/>
    <property type="match status" value="1"/>
</dbReference>
<comment type="subcellular location">
    <subcellularLocation>
        <location evidence="2">Membrane</location>
        <topology evidence="2">Multi-pass membrane protein</topology>
    </subcellularLocation>
</comment>
<keyword evidence="10 11" id="KW-0472">Membrane</keyword>
<dbReference type="Pfam" id="PF02163">
    <property type="entry name" value="Peptidase_M50"/>
    <property type="match status" value="1"/>
</dbReference>
<keyword evidence="9 11" id="KW-0482">Metalloprotease</keyword>
<keyword evidence="11" id="KW-0479">Metal-binding</keyword>
<dbReference type="AlphaFoldDB" id="A0A9Q8TW23"/>
<dbReference type="Proteomes" id="UP001056209">
    <property type="component" value="Chromosome"/>
</dbReference>
<evidence type="ECO:0000256" key="5">
    <source>
        <dbReference type="ARBA" id="ARBA00022692"/>
    </source>
</evidence>
<dbReference type="Gene3D" id="2.30.42.10">
    <property type="match status" value="2"/>
</dbReference>
<dbReference type="EMBL" id="CP097753">
    <property type="protein sequence ID" value="URJ27917.1"/>
    <property type="molecule type" value="Genomic_DNA"/>
</dbReference>
<keyword evidence="4 13" id="KW-0645">Protease</keyword>
<evidence type="ECO:0000256" key="10">
    <source>
        <dbReference type="ARBA" id="ARBA00023136"/>
    </source>
</evidence>
<protein>
    <recommendedName>
        <fullName evidence="11">Zinc metalloprotease</fullName>
        <ecNumber evidence="11">3.4.24.-</ecNumber>
    </recommendedName>
</protein>
<feature type="transmembrane region" description="Helical" evidence="11">
    <location>
        <begin position="383"/>
        <end position="403"/>
    </location>
</feature>
<dbReference type="SUPFAM" id="SSF50156">
    <property type="entry name" value="PDZ domain-like"/>
    <property type="match status" value="2"/>
</dbReference>
<dbReference type="Pfam" id="PF17820">
    <property type="entry name" value="PDZ_6"/>
    <property type="match status" value="1"/>
</dbReference>
<dbReference type="CDD" id="cd23081">
    <property type="entry name" value="cpPDZ_EcRseP-like"/>
    <property type="match status" value="1"/>
</dbReference>
<sequence>MLLHFFWNLAAFVLALGILITVHECGHFIAARVFKVKVERFSIGFGPILWSRRDSNDTEYAISAVLFGGYVKLYNTQEKSIYYNQGNNNAFNHQHIWKKSIIVASGPIFNFIFSILSYVIIFMIGIPVHKPIIYSIIPDSIIAQSGIQSDVEITSINNIKTHNWNSVRLEIFNSIGKEKLIISTTSINDMCIKTYTINLSHNWFNNLDNPKDPIITLGILPFNTNIVPILSRIQPDSAAQQAGLKIGDKIISIDDQLIHHWESVTTAIKNNPGKNFKISVERENKIINLNLTLNKKNLIHSDKIEDIIGVLPKIISDTPTKYYTIHQYSLHAAILQAFKKTWTLICLTTNTLLKLITGDIKITHLGGPIAIAKGAGESAQSGLIYYLMFLSLISINLGIVNLLPFPTLDGGYLFFFIIEKIKGKAISKKIQNFGYIIGSIMLIIIMCLACFNDISRLW</sequence>
<dbReference type="NCBIfam" id="TIGR00054">
    <property type="entry name" value="RIP metalloprotease RseP"/>
    <property type="match status" value="1"/>
</dbReference>
<dbReference type="GO" id="GO:0046872">
    <property type="term" value="F:metal ion binding"/>
    <property type="evidence" value="ECO:0007669"/>
    <property type="project" value="UniProtKB-KW"/>
</dbReference>
<evidence type="ECO:0000313" key="14">
    <source>
        <dbReference type="Proteomes" id="UP001056209"/>
    </source>
</evidence>
<dbReference type="GO" id="GO:0016020">
    <property type="term" value="C:membrane"/>
    <property type="evidence" value="ECO:0007669"/>
    <property type="project" value="UniProtKB-SubCell"/>
</dbReference>
<dbReference type="RefSeq" id="WP_250248284.1">
    <property type="nucleotide sequence ID" value="NZ_CP097753.1"/>
</dbReference>
<dbReference type="GO" id="GO:0004222">
    <property type="term" value="F:metalloendopeptidase activity"/>
    <property type="evidence" value="ECO:0007669"/>
    <property type="project" value="InterPro"/>
</dbReference>
<feature type="transmembrane region" description="Helical" evidence="11">
    <location>
        <begin position="433"/>
        <end position="454"/>
    </location>
</feature>
<dbReference type="InterPro" id="IPR041489">
    <property type="entry name" value="PDZ_6"/>
</dbReference>
<dbReference type="GO" id="GO:0006508">
    <property type="term" value="P:proteolysis"/>
    <property type="evidence" value="ECO:0007669"/>
    <property type="project" value="UniProtKB-KW"/>
</dbReference>
<dbReference type="InterPro" id="IPR008915">
    <property type="entry name" value="Peptidase_M50"/>
</dbReference>
<evidence type="ECO:0000256" key="7">
    <source>
        <dbReference type="ARBA" id="ARBA00022833"/>
    </source>
</evidence>
<keyword evidence="6 11" id="KW-0378">Hydrolase</keyword>
<reference evidence="13" key="1">
    <citation type="submission" date="2022-05" db="EMBL/GenBank/DDBJ databases">
        <title>Impact of host demography and evolutionary history on endosymbiont molecular evolution: a test in carpenter ants (Genus Camponotus) and their Blochmannia endosymbionts.</title>
        <authorList>
            <person name="Manthey J.D."/>
            <person name="Giron J.C."/>
            <person name="Hruska J.P."/>
        </authorList>
    </citation>
    <scope>NUCLEOTIDE SEQUENCE</scope>
    <source>
        <strain evidence="13">C-039</strain>
    </source>
</reference>
<evidence type="ECO:0000256" key="1">
    <source>
        <dbReference type="ARBA" id="ARBA00001947"/>
    </source>
</evidence>
<evidence type="ECO:0000256" key="11">
    <source>
        <dbReference type="RuleBase" id="RU362031"/>
    </source>
</evidence>
<name>A0A9Q8TW23_9ENTR</name>
<dbReference type="PANTHER" id="PTHR42837">
    <property type="entry name" value="REGULATOR OF SIGMA-E PROTEASE RSEP"/>
    <property type="match status" value="1"/>
</dbReference>
<evidence type="ECO:0000256" key="3">
    <source>
        <dbReference type="ARBA" id="ARBA00007931"/>
    </source>
</evidence>
<evidence type="ECO:0000256" key="8">
    <source>
        <dbReference type="ARBA" id="ARBA00022989"/>
    </source>
</evidence>
<evidence type="ECO:0000256" key="4">
    <source>
        <dbReference type="ARBA" id="ARBA00022670"/>
    </source>
</evidence>